<gene>
    <name evidence="2" type="ORF">B4147_3530</name>
</gene>
<evidence type="ECO:0000256" key="1">
    <source>
        <dbReference type="SAM" id="MobiDB-lite"/>
    </source>
</evidence>
<reference evidence="3" key="2">
    <citation type="submission" date="2015-04" db="EMBL/GenBank/DDBJ databases">
        <title>Draft Genome Sequences of Eight Spore-Forming Food Isolates of Bacillus cereus Genome sequencing.</title>
        <authorList>
            <person name="Krawcyk A.O."/>
            <person name="de Jong A."/>
            <person name="Eijlander R.T."/>
            <person name="Berendsen E.M."/>
            <person name="Holsappel S."/>
            <person name="Wells-Bennik M."/>
            <person name="Kuipers O.P."/>
        </authorList>
    </citation>
    <scope>NUCLEOTIDE SEQUENCE [LARGE SCALE GENOMIC DNA]</scope>
    <source>
        <strain evidence="3">B4147</strain>
    </source>
</reference>
<evidence type="ECO:0000313" key="2">
    <source>
        <dbReference type="EMBL" id="KKZ98947.1"/>
    </source>
</evidence>
<dbReference type="PATRIC" id="fig|1396.433.peg.2410"/>
<evidence type="ECO:0008006" key="4">
    <source>
        <dbReference type="Google" id="ProtNLM"/>
    </source>
</evidence>
<comment type="caution">
    <text evidence="2">The sequence shown here is derived from an EMBL/GenBank/DDBJ whole genome shotgun (WGS) entry which is preliminary data.</text>
</comment>
<dbReference type="Proteomes" id="UP000035350">
    <property type="component" value="Unassembled WGS sequence"/>
</dbReference>
<feature type="compositionally biased region" description="Polar residues" evidence="1">
    <location>
        <begin position="13"/>
        <end position="22"/>
    </location>
</feature>
<dbReference type="EMBL" id="LCYN01000004">
    <property type="protein sequence ID" value="KKZ98947.1"/>
    <property type="molecule type" value="Genomic_DNA"/>
</dbReference>
<proteinExistence type="predicted"/>
<feature type="region of interest" description="Disordered" evidence="1">
    <location>
        <begin position="12"/>
        <end position="41"/>
    </location>
</feature>
<sequence>MKGVFFICPALTGSKTPPQNSAEAKKLGMGSTARKSPIGEG</sequence>
<evidence type="ECO:0000313" key="3">
    <source>
        <dbReference type="Proteomes" id="UP000035350"/>
    </source>
</evidence>
<organism evidence="2 3">
    <name type="scientific">Bacillus wiedmannii</name>
    <dbReference type="NCBI Taxonomy" id="1890302"/>
    <lineage>
        <taxon>Bacteria</taxon>
        <taxon>Bacillati</taxon>
        <taxon>Bacillota</taxon>
        <taxon>Bacilli</taxon>
        <taxon>Bacillales</taxon>
        <taxon>Bacillaceae</taxon>
        <taxon>Bacillus</taxon>
        <taxon>Bacillus cereus group</taxon>
    </lineage>
</organism>
<reference evidence="2 3" key="1">
    <citation type="journal article" date="2015" name="Genome Announc.">
        <title>Next-Generation Whole-Genome Sequencing of Eight Strains of Bacillus cereus, Isolated from Food.</title>
        <authorList>
            <person name="Krawczyk A.O."/>
            <person name="de Jong A."/>
            <person name="Eijlander R.T."/>
            <person name="Berendsen E.M."/>
            <person name="Holsappel S."/>
            <person name="Wells-Bennik M.H."/>
            <person name="Kuipers O.P."/>
        </authorList>
    </citation>
    <scope>NUCLEOTIDE SEQUENCE [LARGE SCALE GENOMIC DNA]</scope>
    <source>
        <strain evidence="2 3">B4147</strain>
    </source>
</reference>
<accession>A0A0G8CGM2</accession>
<protein>
    <recommendedName>
        <fullName evidence="4">Spermidine/putrescine ABC transporter ATP-binding protein</fullName>
    </recommendedName>
</protein>
<dbReference type="AlphaFoldDB" id="A0A0G8CGM2"/>
<name>A0A0G8CGM2_9BACI</name>